<dbReference type="Gene3D" id="2.40.10.120">
    <property type="match status" value="1"/>
</dbReference>
<protein>
    <submittedName>
        <fullName evidence="1">Serine protease</fullName>
    </submittedName>
</protein>
<dbReference type="SUPFAM" id="SSF50494">
    <property type="entry name" value="Trypsin-like serine proteases"/>
    <property type="match status" value="1"/>
</dbReference>
<keyword evidence="1" id="KW-0378">Hydrolase</keyword>
<gene>
    <name evidence="1" type="ORF">ACFOOR_01375</name>
</gene>
<accession>A0ABV6ZTJ1</accession>
<comment type="caution">
    <text evidence="1">The sequence shown here is derived from an EMBL/GenBank/DDBJ whole genome shotgun (WGS) entry which is preliminary data.</text>
</comment>
<dbReference type="EMBL" id="JBHRSV010000001">
    <property type="protein sequence ID" value="MFC2924749.1"/>
    <property type="molecule type" value="Genomic_DNA"/>
</dbReference>
<reference evidence="2" key="1">
    <citation type="journal article" date="2019" name="Int. J. Syst. Evol. Microbiol.">
        <title>The Global Catalogue of Microorganisms (GCM) 10K type strain sequencing project: providing services to taxonomists for standard genome sequencing and annotation.</title>
        <authorList>
            <consortium name="The Broad Institute Genomics Platform"/>
            <consortium name="The Broad Institute Genome Sequencing Center for Infectious Disease"/>
            <person name="Wu L."/>
            <person name="Ma J."/>
        </authorList>
    </citation>
    <scope>NUCLEOTIDE SEQUENCE [LARGE SCALE GENOMIC DNA]</scope>
    <source>
        <strain evidence="2">KCTC 52487</strain>
    </source>
</reference>
<keyword evidence="1" id="KW-0645">Protease</keyword>
<evidence type="ECO:0000313" key="1">
    <source>
        <dbReference type="EMBL" id="MFC2924749.1"/>
    </source>
</evidence>
<sequence>MTQTIINLDQYTLTSVPLTLFCNGHEIGKATGFFYKSNGEVFLVSNWHVFSGRNCNDGQPHHTSSAIPDTIKFPICKKGEIGRFIDASINLYENERAVWFQHGELGQDCDVAVLRMIGANSDEVEFYSLPVEDDQSNMMLRVSMDVFILGYPEGATHWGAMPVWKRESIASEPEFRLGGRPFFLVDSATRPGMSGSPVILEVLVAISLAIAVLL</sequence>
<dbReference type="GO" id="GO:0006508">
    <property type="term" value="P:proteolysis"/>
    <property type="evidence" value="ECO:0007669"/>
    <property type="project" value="UniProtKB-KW"/>
</dbReference>
<organism evidence="1 2">
    <name type="scientific">Hyphobacterium vulgare</name>
    <dbReference type="NCBI Taxonomy" id="1736751"/>
    <lineage>
        <taxon>Bacteria</taxon>
        <taxon>Pseudomonadati</taxon>
        <taxon>Pseudomonadota</taxon>
        <taxon>Alphaproteobacteria</taxon>
        <taxon>Maricaulales</taxon>
        <taxon>Maricaulaceae</taxon>
        <taxon>Hyphobacterium</taxon>
    </lineage>
</organism>
<name>A0ABV6ZTJ1_9PROT</name>
<evidence type="ECO:0000313" key="2">
    <source>
        <dbReference type="Proteomes" id="UP001595379"/>
    </source>
</evidence>
<dbReference type="GO" id="GO:0008233">
    <property type="term" value="F:peptidase activity"/>
    <property type="evidence" value="ECO:0007669"/>
    <property type="project" value="UniProtKB-KW"/>
</dbReference>
<dbReference type="Pfam" id="PF13365">
    <property type="entry name" value="Trypsin_2"/>
    <property type="match status" value="1"/>
</dbReference>
<dbReference type="Proteomes" id="UP001595379">
    <property type="component" value="Unassembled WGS sequence"/>
</dbReference>
<keyword evidence="2" id="KW-1185">Reference proteome</keyword>
<proteinExistence type="predicted"/>
<dbReference type="InterPro" id="IPR009003">
    <property type="entry name" value="Peptidase_S1_PA"/>
</dbReference>
<dbReference type="RefSeq" id="WP_343163541.1">
    <property type="nucleotide sequence ID" value="NZ_JBHRSV010000001.1"/>
</dbReference>